<dbReference type="Proteomes" id="UP000078476">
    <property type="component" value="Unassembled WGS sequence"/>
</dbReference>
<comment type="caution">
    <text evidence="1">The sequence shown here is derived from an EMBL/GenBank/DDBJ whole genome shotgun (WGS) entry which is preliminary data.</text>
</comment>
<keyword evidence="2" id="KW-1185">Reference proteome</keyword>
<dbReference type="STRING" id="980561.A1359_07010"/>
<accession>A0A177NGC9</accession>
<proteinExistence type="predicted"/>
<reference evidence="1 2" key="1">
    <citation type="submission" date="2016-03" db="EMBL/GenBank/DDBJ databases">
        <authorList>
            <person name="Ploux O."/>
        </authorList>
    </citation>
    <scope>NUCLEOTIDE SEQUENCE [LARGE SCALE GENOMIC DNA]</scope>
    <source>
        <strain evidence="1 2">R-45370</strain>
    </source>
</reference>
<name>A0A177NGC9_9GAMM</name>
<sequence>MNVNAKVVSMPCSVYENRSEVTASISQAESRLPEINEDDRYPGSFFRVPGLPTPGNTTWSLAK</sequence>
<evidence type="ECO:0000313" key="1">
    <source>
        <dbReference type="EMBL" id="OAI16935.1"/>
    </source>
</evidence>
<organism evidence="1 2">
    <name type="scientific">Methylomonas lenta</name>
    <dbReference type="NCBI Taxonomy" id="980561"/>
    <lineage>
        <taxon>Bacteria</taxon>
        <taxon>Pseudomonadati</taxon>
        <taxon>Pseudomonadota</taxon>
        <taxon>Gammaproteobacteria</taxon>
        <taxon>Methylococcales</taxon>
        <taxon>Methylococcaceae</taxon>
        <taxon>Methylomonas</taxon>
    </lineage>
</organism>
<evidence type="ECO:0000313" key="2">
    <source>
        <dbReference type="Proteomes" id="UP000078476"/>
    </source>
</evidence>
<dbReference type="EMBL" id="LUUI01000092">
    <property type="protein sequence ID" value="OAI16935.1"/>
    <property type="molecule type" value="Genomic_DNA"/>
</dbReference>
<dbReference type="RefSeq" id="WP_066980725.1">
    <property type="nucleotide sequence ID" value="NZ_LUUI01000092.1"/>
</dbReference>
<protein>
    <submittedName>
        <fullName evidence="1">Uncharacterized protein</fullName>
    </submittedName>
</protein>
<dbReference type="AlphaFoldDB" id="A0A177NGC9"/>
<gene>
    <name evidence="1" type="ORF">A1359_07010</name>
</gene>